<dbReference type="Pfam" id="PF20732">
    <property type="entry name" value="NamZ_C"/>
    <property type="match status" value="1"/>
</dbReference>
<keyword evidence="1" id="KW-0732">Signal</keyword>
<dbReference type="InterPro" id="IPR008302">
    <property type="entry name" value="NamZ"/>
</dbReference>
<dbReference type="PANTHER" id="PTHR42915:SF1">
    <property type="entry name" value="PEPTIDOGLYCAN BETA-N-ACETYLMURAMIDASE NAMZ"/>
    <property type="match status" value="1"/>
</dbReference>
<dbReference type="OrthoDB" id="2017677at2759"/>
<dbReference type="Pfam" id="PF07075">
    <property type="entry name" value="NamZ_N"/>
    <property type="match status" value="1"/>
</dbReference>
<dbReference type="GO" id="GO:0033922">
    <property type="term" value="F:peptidoglycan beta-N-acetylmuramidase activity"/>
    <property type="evidence" value="ECO:0007669"/>
    <property type="project" value="InterPro"/>
</dbReference>
<keyword evidence="5" id="KW-1185">Reference proteome</keyword>
<dbReference type="Gene3D" id="3.90.1150.140">
    <property type="match status" value="1"/>
</dbReference>
<organism evidence="4 5">
    <name type="scientific">Zancudomyces culisetae</name>
    <name type="common">Gut fungus</name>
    <name type="synonym">Smittium culisetae</name>
    <dbReference type="NCBI Taxonomy" id="1213189"/>
    <lineage>
        <taxon>Eukaryota</taxon>
        <taxon>Fungi</taxon>
        <taxon>Fungi incertae sedis</taxon>
        <taxon>Zoopagomycota</taxon>
        <taxon>Kickxellomycotina</taxon>
        <taxon>Harpellomycetes</taxon>
        <taxon>Harpellales</taxon>
        <taxon>Legeriomycetaceae</taxon>
        <taxon>Zancudomyces</taxon>
    </lineage>
</organism>
<accession>A0A1R1PSL4</accession>
<dbReference type="InterPro" id="IPR048502">
    <property type="entry name" value="NamZ_N"/>
</dbReference>
<gene>
    <name evidence="4" type="ORF">AX774_g2502</name>
</gene>
<reference evidence="5" key="1">
    <citation type="submission" date="2017-01" db="EMBL/GenBank/DDBJ databases">
        <authorList>
            <person name="Wang Y."/>
            <person name="White M."/>
            <person name="Kvist S."/>
            <person name="Moncalvo J.-M."/>
        </authorList>
    </citation>
    <scope>NUCLEOTIDE SEQUENCE [LARGE SCALE GENOMIC DNA]</scope>
    <source>
        <strain evidence="5">COL-18-3</strain>
    </source>
</reference>
<dbReference type="Gene3D" id="3.40.50.12170">
    <property type="entry name" value="Uncharacterised protein PF07075, DUF1343"/>
    <property type="match status" value="1"/>
</dbReference>
<feature type="domain" description="Peptidoglycan beta-N-acetylmuramidase NamZ N-terminal" evidence="2">
    <location>
        <begin position="63"/>
        <end position="279"/>
    </location>
</feature>
<proteinExistence type="predicted"/>
<evidence type="ECO:0000259" key="3">
    <source>
        <dbReference type="Pfam" id="PF20732"/>
    </source>
</evidence>
<evidence type="ECO:0000313" key="5">
    <source>
        <dbReference type="Proteomes" id="UP000188320"/>
    </source>
</evidence>
<evidence type="ECO:0008006" key="6">
    <source>
        <dbReference type="Google" id="ProtNLM"/>
    </source>
</evidence>
<feature type="domain" description="Peptidoglycan beta-N-acetylmuramidase NamZ C-terminal" evidence="3">
    <location>
        <begin position="284"/>
        <end position="438"/>
    </location>
</feature>
<protein>
    <recommendedName>
        <fullName evidence="6">DUF1343 domain-containing protein</fullName>
    </recommendedName>
</protein>
<dbReference type="Proteomes" id="UP000188320">
    <property type="component" value="Unassembled WGS sequence"/>
</dbReference>
<comment type="caution">
    <text evidence="4">The sequence shown here is derived from an EMBL/GenBank/DDBJ whole genome shotgun (WGS) entry which is preliminary data.</text>
</comment>
<sequence>MKFTTIVSLLASVTAAAKCKPRYPVDNTHCPDTGSPVGNVKTGFENWLEMMKSPDFDFKSNYGFITNPTAVNRDLVHEVDYLVAENKLKIVGVVGPEHGFRGAAQAGESLGAATYRDVITNLTVYDGYAFTNGSQWANAFNKMEADTLVFDIQDVGARFYTYIWTMYDAMVGAALAKKKFIVLDRPNPVGGLVVDGATLQLQNASFIGRREIAQQHGMTVGELATLFNEEFLPNEVQLNNTAVKKIDLQVIKMTGWERSMYFDQTGLPWIIPSPNMPTPSTATVYPGQSLFEGTNLSEGRGTTRPFETVGAPFMKDLALDTLVKTLNSYKLPGVIFRPFYFTPSFSKFSGVECGGLQLYVSDRRTYRPITAAIATLSTIRNQFPANFTILATNSIDRLSGNTKLRKFLNEGASYPTIVSSYQADVAAFTQLRSKYLMY</sequence>
<evidence type="ECO:0000259" key="2">
    <source>
        <dbReference type="Pfam" id="PF07075"/>
    </source>
</evidence>
<evidence type="ECO:0000313" key="4">
    <source>
        <dbReference type="EMBL" id="OMH83986.1"/>
    </source>
</evidence>
<evidence type="ECO:0000256" key="1">
    <source>
        <dbReference type="SAM" id="SignalP"/>
    </source>
</evidence>
<dbReference type="InterPro" id="IPR048503">
    <property type="entry name" value="NamZ_C"/>
</dbReference>
<dbReference type="PANTHER" id="PTHR42915">
    <property type="entry name" value="HYPOTHETICAL 460 KDA PROTEIN IN FEUA-SIGW INTERGENIC REGION [PRECURSOR]"/>
    <property type="match status" value="1"/>
</dbReference>
<feature type="signal peptide" evidence="1">
    <location>
        <begin position="1"/>
        <end position="19"/>
    </location>
</feature>
<dbReference type="AlphaFoldDB" id="A0A1R1PSL4"/>
<dbReference type="PIRSF" id="PIRSF016719">
    <property type="entry name" value="UCP016719"/>
    <property type="match status" value="1"/>
</dbReference>
<feature type="chain" id="PRO_5012571097" description="DUF1343 domain-containing protein" evidence="1">
    <location>
        <begin position="20"/>
        <end position="438"/>
    </location>
</feature>
<dbReference type="EMBL" id="LSSK01000274">
    <property type="protein sequence ID" value="OMH83986.1"/>
    <property type="molecule type" value="Genomic_DNA"/>
</dbReference>
<name>A0A1R1PSL4_ZANCU</name>